<dbReference type="InterPro" id="IPR028994">
    <property type="entry name" value="Integrin_alpha_N"/>
</dbReference>
<organism evidence="3 4">
    <name type="scientific">Planobispora siamensis</name>
    <dbReference type="NCBI Taxonomy" id="936338"/>
    <lineage>
        <taxon>Bacteria</taxon>
        <taxon>Bacillati</taxon>
        <taxon>Actinomycetota</taxon>
        <taxon>Actinomycetes</taxon>
        <taxon>Streptosporangiales</taxon>
        <taxon>Streptosporangiaceae</taxon>
        <taxon>Planobispora</taxon>
    </lineage>
</organism>
<proteinExistence type="predicted"/>
<dbReference type="InterPro" id="IPR013517">
    <property type="entry name" value="FG-GAP"/>
</dbReference>
<dbReference type="PANTHER" id="PTHR16026:SF0">
    <property type="entry name" value="CARTILAGE ACIDIC PROTEIN 1"/>
    <property type="match status" value="1"/>
</dbReference>
<sequence length="660" mass="70334">MTTTAGWLRRQLAGILALALMVTAFLVGRPYFASAAEKEDVAGRYAFTSHSVALPGGFPLQTIRKVNKDYKKIDAWISSVGAAIAMDDLDGDGLANDLCTVDTRTDQTVVTPTPGERAGRYQPFALTSGNLPMGRAMAPMGCVPGDFNEDGRTDLLVYLWGRSPILHLQKAGVSALSADAFQATELVPASAGPSYTGPIWNTNVATVADFDGDGHSDIFIGNYFPDDSRVLDDTVSGGVEMNDSMSRGFNGGRNYFFRWTGGTGGAQPTASFQRVDDVLEEEVSTGWELGATSVDLDGDRLPELFLNNDFGPDRLLHNRSTPGKLKFAQVEGGRTPLTPKSKAIMHDSFKGMGSDAGDFNGDGIYDFFVSNITTPYGIQESNFHFVSTAKDKTDLRTQLSQGRAPWEDRSAQLGTAWSGWGWDVKIADFDNSGDPAIAQATGFVKGSVNRWAQLQELATANDGVVHSPLSWPVVNAGSDIAGGQTLAFFAKTADGRYANVSEELGLAVPVPTRGIATGDADGDGLLDFAVARQFDVPVFYRNTSPSKGAFLGLRLTHESAGPATSSTSTEGLPAAGIPVIGAQATVTTADGRTFVGRVDGGSGHSGKRSKEIHIGLGENVTGPLRVHLTWRDLTGQPREQDLQLTPGWHRLQLGSQAKEK</sequence>
<evidence type="ECO:0000256" key="1">
    <source>
        <dbReference type="ARBA" id="ARBA00022729"/>
    </source>
</evidence>
<keyword evidence="4" id="KW-1185">Reference proteome</keyword>
<dbReference type="InterPro" id="IPR011519">
    <property type="entry name" value="UnbV_ASPIC"/>
</dbReference>
<feature type="domain" description="ASPIC/UnbV" evidence="2">
    <location>
        <begin position="580"/>
        <end position="636"/>
    </location>
</feature>
<reference evidence="3 4" key="1">
    <citation type="submission" date="2021-01" db="EMBL/GenBank/DDBJ databases">
        <title>Whole genome shotgun sequence of Planobispora siamensis NBRC 107568.</title>
        <authorList>
            <person name="Komaki H."/>
            <person name="Tamura T."/>
        </authorList>
    </citation>
    <scope>NUCLEOTIDE SEQUENCE [LARGE SCALE GENOMIC DNA]</scope>
    <source>
        <strain evidence="3 4">NBRC 107568</strain>
    </source>
</reference>
<evidence type="ECO:0000259" key="2">
    <source>
        <dbReference type="Pfam" id="PF07593"/>
    </source>
</evidence>
<name>A0A8J3SSQ5_9ACTN</name>
<dbReference type="Pfam" id="PF13517">
    <property type="entry name" value="FG-GAP_3"/>
    <property type="match status" value="1"/>
</dbReference>
<dbReference type="Gene3D" id="2.130.10.130">
    <property type="entry name" value="Integrin alpha, N-terminal"/>
    <property type="match status" value="2"/>
</dbReference>
<dbReference type="Pfam" id="PF07593">
    <property type="entry name" value="UnbV_ASPIC"/>
    <property type="match status" value="1"/>
</dbReference>
<evidence type="ECO:0000313" key="4">
    <source>
        <dbReference type="Proteomes" id="UP000619788"/>
    </source>
</evidence>
<dbReference type="InterPro" id="IPR027039">
    <property type="entry name" value="Crtac1"/>
</dbReference>
<dbReference type="AlphaFoldDB" id="A0A8J3SSQ5"/>
<gene>
    <name evidence="3" type="ORF">Psi01_55480</name>
</gene>
<dbReference type="SUPFAM" id="SSF69318">
    <property type="entry name" value="Integrin alpha N-terminal domain"/>
    <property type="match status" value="1"/>
</dbReference>
<protein>
    <submittedName>
        <fullName evidence="3">RNA-binding protein</fullName>
    </submittedName>
</protein>
<dbReference type="RefSeq" id="WP_204067026.1">
    <property type="nucleotide sequence ID" value="NZ_BOOJ01000047.1"/>
</dbReference>
<dbReference type="EMBL" id="BOOJ01000047">
    <property type="protein sequence ID" value="GIH94918.1"/>
    <property type="molecule type" value="Genomic_DNA"/>
</dbReference>
<accession>A0A8J3SSQ5</accession>
<evidence type="ECO:0000313" key="3">
    <source>
        <dbReference type="EMBL" id="GIH94918.1"/>
    </source>
</evidence>
<keyword evidence="1" id="KW-0732">Signal</keyword>
<dbReference type="Proteomes" id="UP000619788">
    <property type="component" value="Unassembled WGS sequence"/>
</dbReference>
<dbReference type="PANTHER" id="PTHR16026">
    <property type="entry name" value="CARTILAGE ACIDIC PROTEIN 1"/>
    <property type="match status" value="1"/>
</dbReference>
<comment type="caution">
    <text evidence="3">The sequence shown here is derived from an EMBL/GenBank/DDBJ whole genome shotgun (WGS) entry which is preliminary data.</text>
</comment>